<dbReference type="InterPro" id="IPR020846">
    <property type="entry name" value="MFS_dom"/>
</dbReference>
<dbReference type="PROSITE" id="PS00216">
    <property type="entry name" value="SUGAR_TRANSPORT_1"/>
    <property type="match status" value="1"/>
</dbReference>
<keyword evidence="3" id="KW-0813">Transport</keyword>
<evidence type="ECO:0000256" key="3">
    <source>
        <dbReference type="ARBA" id="ARBA00022448"/>
    </source>
</evidence>
<evidence type="ECO:0000256" key="4">
    <source>
        <dbReference type="ARBA" id="ARBA00022475"/>
    </source>
</evidence>
<sequence>MTTDAPPRSPDRTLYGALALFGTVMFVGGTDMTKVTVALPALTGALGLDLAQTLWIADVYALAVGVVLVPSAVAADRLGRRRIYLLGLVVAVVSALLAGLAADGAVMIAARIGQGIGSALLIAATVAIIRVSFPGLRSRALAYGVWTAGFSAGAASGPLIGGAVVDLAGWPWVFWINVPVLSLCLAAALVVLRESSNPDPPVADVLSAVLSAAAVGLIIAGLKGVGRPDATEWFGPPAVAAGLVAAALFTVRQLRLPRPFLDVRLLNRGLLASAAVVIAVTMGVFNGTLYLLTLRYQAVDGLSPLETGIVLLPLAAAMAVGGFVGPAAQRWFVQQHVIVAGLGTAAVGLLAVATVPGTGETVGTAVLGLGSGVVMAIGANAVMSSAPQDRTADAGAVQESAFALGGGTGIAVLGVLAVRYAPSDGDPPVHEIYGAGAETALGTAAFLYAFFALAAAIVLLGTVRTRDGRRSQARNR</sequence>
<comment type="similarity">
    <text evidence="2">Belongs to the major facilitator superfamily. TCR/Tet family.</text>
</comment>
<feature type="transmembrane region" description="Helical" evidence="8">
    <location>
        <begin position="402"/>
        <end position="421"/>
    </location>
</feature>
<dbReference type="InterPro" id="IPR036259">
    <property type="entry name" value="MFS_trans_sf"/>
</dbReference>
<feature type="transmembrane region" description="Helical" evidence="8">
    <location>
        <begin position="108"/>
        <end position="129"/>
    </location>
</feature>
<evidence type="ECO:0000256" key="5">
    <source>
        <dbReference type="ARBA" id="ARBA00022692"/>
    </source>
</evidence>
<dbReference type="Gene3D" id="1.20.1720.10">
    <property type="entry name" value="Multidrug resistance protein D"/>
    <property type="match status" value="1"/>
</dbReference>
<keyword evidence="6 8" id="KW-1133">Transmembrane helix</keyword>
<evidence type="ECO:0000313" key="11">
    <source>
        <dbReference type="Proteomes" id="UP000806528"/>
    </source>
</evidence>
<proteinExistence type="inferred from homology"/>
<dbReference type="InterPro" id="IPR005829">
    <property type="entry name" value="Sugar_transporter_CS"/>
</dbReference>
<dbReference type="InterPro" id="IPR001958">
    <property type="entry name" value="Tet-R_TetA/multi-R_MdtG-like"/>
</dbReference>
<keyword evidence="5 8" id="KW-0812">Transmembrane</keyword>
<evidence type="ECO:0000256" key="2">
    <source>
        <dbReference type="ARBA" id="ARBA00007520"/>
    </source>
</evidence>
<comment type="subcellular location">
    <subcellularLocation>
        <location evidence="1">Cell membrane</location>
        <topology evidence="1">Multi-pass membrane protein</topology>
    </subcellularLocation>
</comment>
<feature type="transmembrane region" description="Helical" evidence="8">
    <location>
        <begin position="271"/>
        <end position="293"/>
    </location>
</feature>
<dbReference type="InterPro" id="IPR011701">
    <property type="entry name" value="MFS"/>
</dbReference>
<feature type="transmembrane region" description="Helical" evidence="8">
    <location>
        <begin position="50"/>
        <end position="71"/>
    </location>
</feature>
<feature type="domain" description="Major facilitator superfamily (MFS) profile" evidence="9">
    <location>
        <begin position="17"/>
        <end position="467"/>
    </location>
</feature>
<name>A0ABR9P528_9ACTN</name>
<organism evidence="10 11">
    <name type="scientific">Nocardiopsis coralli</name>
    <dbReference type="NCBI Taxonomy" id="2772213"/>
    <lineage>
        <taxon>Bacteria</taxon>
        <taxon>Bacillati</taxon>
        <taxon>Actinomycetota</taxon>
        <taxon>Actinomycetes</taxon>
        <taxon>Streptosporangiales</taxon>
        <taxon>Nocardiopsidaceae</taxon>
        <taxon>Nocardiopsis</taxon>
    </lineage>
</organism>
<keyword evidence="7 8" id="KW-0472">Membrane</keyword>
<feature type="transmembrane region" description="Helical" evidence="8">
    <location>
        <begin position="172"/>
        <end position="192"/>
    </location>
</feature>
<dbReference type="PANTHER" id="PTHR42718:SF47">
    <property type="entry name" value="METHYL VIOLOGEN RESISTANCE PROTEIN SMVA"/>
    <property type="match status" value="1"/>
</dbReference>
<dbReference type="CDD" id="cd17321">
    <property type="entry name" value="MFS_MMR_MDR_like"/>
    <property type="match status" value="1"/>
</dbReference>
<dbReference type="PANTHER" id="PTHR42718">
    <property type="entry name" value="MAJOR FACILITATOR SUPERFAMILY MULTIDRUG TRANSPORTER MFSC"/>
    <property type="match status" value="1"/>
</dbReference>
<feature type="transmembrane region" description="Helical" evidence="8">
    <location>
        <begin position="12"/>
        <end position="30"/>
    </location>
</feature>
<dbReference type="EMBL" id="JADBGI010000007">
    <property type="protein sequence ID" value="MBE2998949.1"/>
    <property type="molecule type" value="Genomic_DNA"/>
</dbReference>
<evidence type="ECO:0000256" key="8">
    <source>
        <dbReference type="SAM" id="Phobius"/>
    </source>
</evidence>
<feature type="transmembrane region" description="Helical" evidence="8">
    <location>
        <begin position="362"/>
        <end position="382"/>
    </location>
</feature>
<dbReference type="RefSeq" id="WP_193121590.1">
    <property type="nucleotide sequence ID" value="NZ_JADBGI010000007.1"/>
</dbReference>
<gene>
    <name evidence="10" type="ORF">IDM40_09565</name>
</gene>
<feature type="transmembrane region" description="Helical" evidence="8">
    <location>
        <begin position="83"/>
        <end position="102"/>
    </location>
</feature>
<evidence type="ECO:0000256" key="7">
    <source>
        <dbReference type="ARBA" id="ARBA00023136"/>
    </source>
</evidence>
<reference evidence="10 11" key="1">
    <citation type="submission" date="2020-09" db="EMBL/GenBank/DDBJ databases">
        <title>Diversity and distribution of actinomycetes associated with coral in the coast of Hainan.</title>
        <authorList>
            <person name="Li F."/>
        </authorList>
    </citation>
    <scope>NUCLEOTIDE SEQUENCE [LARGE SCALE GENOMIC DNA]</scope>
    <source>
        <strain evidence="10 11">HNM0947</strain>
    </source>
</reference>
<accession>A0ABR9P528</accession>
<evidence type="ECO:0000256" key="1">
    <source>
        <dbReference type="ARBA" id="ARBA00004651"/>
    </source>
</evidence>
<feature type="transmembrane region" description="Helical" evidence="8">
    <location>
        <begin position="305"/>
        <end position="325"/>
    </location>
</feature>
<dbReference type="Proteomes" id="UP000806528">
    <property type="component" value="Unassembled WGS sequence"/>
</dbReference>
<feature type="transmembrane region" description="Helical" evidence="8">
    <location>
        <begin position="337"/>
        <end position="356"/>
    </location>
</feature>
<keyword evidence="11" id="KW-1185">Reference proteome</keyword>
<feature type="transmembrane region" description="Helical" evidence="8">
    <location>
        <begin position="234"/>
        <end position="251"/>
    </location>
</feature>
<dbReference type="Gene3D" id="1.20.1250.20">
    <property type="entry name" value="MFS general substrate transporter like domains"/>
    <property type="match status" value="1"/>
</dbReference>
<dbReference type="Pfam" id="PF07690">
    <property type="entry name" value="MFS_1"/>
    <property type="match status" value="1"/>
</dbReference>
<comment type="caution">
    <text evidence="10">The sequence shown here is derived from an EMBL/GenBank/DDBJ whole genome shotgun (WGS) entry which is preliminary data.</text>
</comment>
<feature type="transmembrane region" description="Helical" evidence="8">
    <location>
        <begin position="204"/>
        <end position="222"/>
    </location>
</feature>
<evidence type="ECO:0000256" key="6">
    <source>
        <dbReference type="ARBA" id="ARBA00022989"/>
    </source>
</evidence>
<protein>
    <submittedName>
        <fullName evidence="10">MFS transporter</fullName>
    </submittedName>
</protein>
<evidence type="ECO:0000313" key="10">
    <source>
        <dbReference type="EMBL" id="MBE2998949.1"/>
    </source>
</evidence>
<feature type="transmembrane region" description="Helical" evidence="8">
    <location>
        <begin position="141"/>
        <end position="160"/>
    </location>
</feature>
<dbReference type="SUPFAM" id="SSF103473">
    <property type="entry name" value="MFS general substrate transporter"/>
    <property type="match status" value="1"/>
</dbReference>
<feature type="transmembrane region" description="Helical" evidence="8">
    <location>
        <begin position="441"/>
        <end position="463"/>
    </location>
</feature>
<evidence type="ECO:0000259" key="9">
    <source>
        <dbReference type="PROSITE" id="PS50850"/>
    </source>
</evidence>
<dbReference type="PRINTS" id="PR01035">
    <property type="entry name" value="TCRTETA"/>
</dbReference>
<dbReference type="PROSITE" id="PS50850">
    <property type="entry name" value="MFS"/>
    <property type="match status" value="1"/>
</dbReference>
<keyword evidence="4" id="KW-1003">Cell membrane</keyword>